<dbReference type="InterPro" id="IPR010987">
    <property type="entry name" value="Glutathione-S-Trfase_C-like"/>
</dbReference>
<protein>
    <submittedName>
        <fullName evidence="4">Glutathione S-transferase</fullName>
    </submittedName>
</protein>
<gene>
    <name evidence="4" type="ORF">A6D6_03944</name>
</gene>
<dbReference type="RefSeq" id="WP_201303860.1">
    <property type="nucleotide sequence ID" value="NZ_AQPF01000063.1"/>
</dbReference>
<dbReference type="PANTHER" id="PTHR44051">
    <property type="entry name" value="GLUTATHIONE S-TRANSFERASE-RELATED"/>
    <property type="match status" value="1"/>
</dbReference>
<dbReference type="Gene3D" id="1.20.1050.10">
    <property type="match status" value="1"/>
</dbReference>
<evidence type="ECO:0000259" key="2">
    <source>
        <dbReference type="PROSITE" id="PS50404"/>
    </source>
</evidence>
<evidence type="ECO:0000259" key="3">
    <source>
        <dbReference type="PROSITE" id="PS50405"/>
    </source>
</evidence>
<dbReference type="SFLD" id="SFLDG00358">
    <property type="entry name" value="Main_(cytGST)"/>
    <property type="match status" value="1"/>
</dbReference>
<dbReference type="InterPro" id="IPR004046">
    <property type="entry name" value="GST_C"/>
</dbReference>
<accession>A0ABQ6Y3S2</accession>
<evidence type="ECO:0000313" key="5">
    <source>
        <dbReference type="Proteomes" id="UP000771797"/>
    </source>
</evidence>
<dbReference type="CDD" id="cd03047">
    <property type="entry name" value="GST_N_2"/>
    <property type="match status" value="1"/>
</dbReference>
<feature type="domain" description="GST C-terminal" evidence="3">
    <location>
        <begin position="98"/>
        <end position="226"/>
    </location>
</feature>
<evidence type="ECO:0000256" key="1">
    <source>
        <dbReference type="RuleBase" id="RU003494"/>
    </source>
</evidence>
<dbReference type="SFLD" id="SFLDG01150">
    <property type="entry name" value="Main.1:_Beta-like"/>
    <property type="match status" value="1"/>
</dbReference>
<keyword evidence="5" id="KW-1185">Reference proteome</keyword>
<dbReference type="Gene3D" id="3.40.30.10">
    <property type="entry name" value="Glutaredoxin"/>
    <property type="match status" value="1"/>
</dbReference>
<dbReference type="PANTHER" id="PTHR44051:SF19">
    <property type="entry name" value="DISULFIDE-BOND OXIDOREDUCTASE YFCG"/>
    <property type="match status" value="1"/>
</dbReference>
<dbReference type="PROSITE" id="PS50404">
    <property type="entry name" value="GST_NTER"/>
    <property type="match status" value="1"/>
</dbReference>
<dbReference type="EMBL" id="AQPF01000063">
    <property type="protein sequence ID" value="KAF0802693.1"/>
    <property type="molecule type" value="Genomic_DNA"/>
</dbReference>
<sequence length="226" mass="26013">MAVGYSVESPTEALTLWGRDSAFNVQKVLWLLDELELEYRHINLGGDHGGLDDPEFLAMNPHGRVPVLRDGSTVIWESHAILRYLAARYGGEFWWPSSLAERACRDGWMDWAQTALQPAFMALFWSYFRTPQSQHDPDTIGQAREACETYFRLLNQELMSRPYLGGDRISLADIPAGTVLYRYFEMGLPVARGPAVMAWYQRLADREPYRQRIQVCFEPLRGKLTY</sequence>
<dbReference type="InterPro" id="IPR036282">
    <property type="entry name" value="Glutathione-S-Trfase_C_sf"/>
</dbReference>
<comment type="similarity">
    <text evidence="1">Belongs to the GST superfamily.</text>
</comment>
<dbReference type="InterPro" id="IPR004045">
    <property type="entry name" value="Glutathione_S-Trfase_N"/>
</dbReference>
<dbReference type="Pfam" id="PF00043">
    <property type="entry name" value="GST_C"/>
    <property type="match status" value="1"/>
</dbReference>
<dbReference type="InterPro" id="IPR036249">
    <property type="entry name" value="Thioredoxin-like_sf"/>
</dbReference>
<dbReference type="Pfam" id="PF02798">
    <property type="entry name" value="GST_N"/>
    <property type="match status" value="1"/>
</dbReference>
<dbReference type="Proteomes" id="UP000771797">
    <property type="component" value="Unassembled WGS sequence"/>
</dbReference>
<dbReference type="PROSITE" id="PS50405">
    <property type="entry name" value="GST_CTER"/>
    <property type="match status" value="1"/>
</dbReference>
<dbReference type="SFLD" id="SFLDS00019">
    <property type="entry name" value="Glutathione_Transferase_(cytos"/>
    <property type="match status" value="1"/>
</dbReference>
<proteinExistence type="inferred from homology"/>
<dbReference type="SUPFAM" id="SSF52833">
    <property type="entry name" value="Thioredoxin-like"/>
    <property type="match status" value="1"/>
</dbReference>
<evidence type="ECO:0000313" key="4">
    <source>
        <dbReference type="EMBL" id="KAF0802693.1"/>
    </source>
</evidence>
<feature type="domain" description="GST N-terminal" evidence="2">
    <location>
        <begin position="12"/>
        <end position="93"/>
    </location>
</feature>
<organism evidence="4 5">
    <name type="scientific">Alcanivorax xiamenensis</name>
    <dbReference type="NCBI Taxonomy" id="1177156"/>
    <lineage>
        <taxon>Bacteria</taxon>
        <taxon>Pseudomonadati</taxon>
        <taxon>Pseudomonadota</taxon>
        <taxon>Gammaproteobacteria</taxon>
        <taxon>Oceanospirillales</taxon>
        <taxon>Alcanivoracaceae</taxon>
        <taxon>Alcanivorax</taxon>
    </lineage>
</organism>
<reference evidence="4 5" key="1">
    <citation type="submission" date="2012-09" db="EMBL/GenBank/DDBJ databases">
        <title>Genome Sequence of alkane-degrading Bacterium Alcanivorax sp. 6-D-6.</title>
        <authorList>
            <person name="Lai Q."/>
            <person name="Shao Z."/>
        </authorList>
    </citation>
    <scope>NUCLEOTIDE SEQUENCE [LARGE SCALE GENOMIC DNA]</scope>
    <source>
        <strain evidence="4 5">6-D-6</strain>
    </source>
</reference>
<dbReference type="InterPro" id="IPR040079">
    <property type="entry name" value="Glutathione_S-Trfase"/>
</dbReference>
<name>A0ABQ6Y3S2_9GAMM</name>
<comment type="caution">
    <text evidence="4">The sequence shown here is derived from an EMBL/GenBank/DDBJ whole genome shotgun (WGS) entry which is preliminary data.</text>
</comment>
<dbReference type="SUPFAM" id="SSF47616">
    <property type="entry name" value="GST C-terminal domain-like"/>
    <property type="match status" value="1"/>
</dbReference>